<evidence type="ECO:0000313" key="3">
    <source>
        <dbReference type="EMBL" id="CAH1168999.1"/>
    </source>
</evidence>
<dbReference type="InterPro" id="IPR000595">
    <property type="entry name" value="cNMP-bd_dom"/>
</dbReference>
<reference evidence="3" key="1">
    <citation type="submission" date="2022-01" db="EMBL/GenBank/DDBJ databases">
        <authorList>
            <person name="King R."/>
        </authorList>
    </citation>
    <scope>NUCLEOTIDE SEQUENCE</scope>
</reference>
<dbReference type="Gene3D" id="2.60.120.10">
    <property type="entry name" value="Jelly Rolls"/>
    <property type="match status" value="1"/>
</dbReference>
<feature type="region of interest" description="Disordered" evidence="1">
    <location>
        <begin position="323"/>
        <end position="395"/>
    </location>
</feature>
<dbReference type="InterPro" id="IPR014710">
    <property type="entry name" value="RmlC-like_jellyroll"/>
</dbReference>
<dbReference type="SUPFAM" id="SSF51206">
    <property type="entry name" value="cAMP-binding domain-like"/>
    <property type="match status" value="1"/>
</dbReference>
<dbReference type="PANTHER" id="PTHR23011">
    <property type="entry name" value="CYCLIC NUCLEOTIDE-BINDING DOMAIN CONTAINING PROTEIN"/>
    <property type="match status" value="1"/>
</dbReference>
<dbReference type="PROSITE" id="PS50042">
    <property type="entry name" value="CNMP_BINDING_3"/>
    <property type="match status" value="1"/>
</dbReference>
<feature type="compositionally biased region" description="Low complexity" evidence="1">
    <location>
        <begin position="327"/>
        <end position="349"/>
    </location>
</feature>
<evidence type="ECO:0000313" key="4">
    <source>
        <dbReference type="Proteomes" id="UP001153712"/>
    </source>
</evidence>
<dbReference type="InterPro" id="IPR018490">
    <property type="entry name" value="cNMP-bd_dom_sf"/>
</dbReference>
<dbReference type="OrthoDB" id="166212at2759"/>
<organism evidence="3 4">
    <name type="scientific">Phyllotreta striolata</name>
    <name type="common">Striped flea beetle</name>
    <name type="synonym">Crioceris striolata</name>
    <dbReference type="NCBI Taxonomy" id="444603"/>
    <lineage>
        <taxon>Eukaryota</taxon>
        <taxon>Metazoa</taxon>
        <taxon>Ecdysozoa</taxon>
        <taxon>Arthropoda</taxon>
        <taxon>Hexapoda</taxon>
        <taxon>Insecta</taxon>
        <taxon>Pterygota</taxon>
        <taxon>Neoptera</taxon>
        <taxon>Endopterygota</taxon>
        <taxon>Coleoptera</taxon>
        <taxon>Polyphaga</taxon>
        <taxon>Cucujiformia</taxon>
        <taxon>Chrysomeloidea</taxon>
        <taxon>Chrysomelidae</taxon>
        <taxon>Galerucinae</taxon>
        <taxon>Alticini</taxon>
        <taxon>Phyllotreta</taxon>
    </lineage>
</organism>
<feature type="compositionally biased region" description="Basic and acidic residues" evidence="1">
    <location>
        <begin position="355"/>
        <end position="366"/>
    </location>
</feature>
<keyword evidence="4" id="KW-1185">Reference proteome</keyword>
<feature type="domain" description="Cyclic nucleotide-binding" evidence="2">
    <location>
        <begin position="99"/>
        <end position="224"/>
    </location>
</feature>
<evidence type="ECO:0000259" key="2">
    <source>
        <dbReference type="PROSITE" id="PS50042"/>
    </source>
</evidence>
<dbReference type="PANTHER" id="PTHR23011:SF41">
    <property type="entry name" value="CYCLIC NUCLEOTIDE-BINDING DOMAIN-CONTAINING PROTEIN"/>
    <property type="match status" value="1"/>
</dbReference>
<accession>A0A9P0DKP9</accession>
<dbReference type="Pfam" id="PF00027">
    <property type="entry name" value="cNMP_binding"/>
    <property type="match status" value="1"/>
</dbReference>
<dbReference type="Proteomes" id="UP001153712">
    <property type="component" value="Chromosome 2"/>
</dbReference>
<name>A0A9P0DKP9_PHYSR</name>
<sequence>MDFSPEELTPEQRIARHNSVIYRFRAVVRFVMANVKWLEDEGEQEMTTNVIKNIRLLLRKKPIVSLLTIKEKAMLNKKLSDRTDEDKAHLYRTVASLKLFRKYTSEVRKRLVAVTFFIYYGPGRTIVKEGHPAEGLYFLLTGECKITTNYFNPGVKQWLSEEKGVLYAGSLFGEYCLLNDVPRVVTITTVTDCEFLMIKKENFDSVLKDTIMKKWKEIRMNIESFRYFDIWDSTVKTECSIVSNMNSFEQDETVLGDGVGSNKFVYFVTSGSCYILEQLNVKIIVKQGVERYELMTSPEDFAKISERQSTNYCRKYHHGMTESISGTSKASTRTSTRASTRASKISRISKASRPSKWDISRKESERVTTFAPGDDKCVRSPTSSGGGESTKTTKTQKIRMQFESDDKEIELFTELLSVETRDEEIKGLSFYTPKISYRTHFVKICEFTTGSCFNIGEHLTGRRIIALTPLTCLLVPKVFVDRNNVGHIFDGMKLFLERRIPSTEDVFKRFKEESKFKKYRKRLVNEQLNLKMVRTNNSLNNVPYSIRLKEGLDTDYFNF</sequence>
<protein>
    <recommendedName>
        <fullName evidence="2">Cyclic nucleotide-binding domain-containing protein</fullName>
    </recommendedName>
</protein>
<evidence type="ECO:0000256" key="1">
    <source>
        <dbReference type="SAM" id="MobiDB-lite"/>
    </source>
</evidence>
<dbReference type="AlphaFoldDB" id="A0A9P0DKP9"/>
<dbReference type="EMBL" id="OU900095">
    <property type="protein sequence ID" value="CAH1168999.1"/>
    <property type="molecule type" value="Genomic_DNA"/>
</dbReference>
<gene>
    <name evidence="3" type="ORF">PHYEVI_LOCUS5570</name>
</gene>
<dbReference type="SMART" id="SM00100">
    <property type="entry name" value="cNMP"/>
    <property type="match status" value="1"/>
</dbReference>
<dbReference type="CDD" id="cd00038">
    <property type="entry name" value="CAP_ED"/>
    <property type="match status" value="1"/>
</dbReference>
<proteinExistence type="predicted"/>